<name>A0A0E9QZG6_ANGAN</name>
<dbReference type="AlphaFoldDB" id="A0A0E9QZG6"/>
<accession>A0A0E9QZG6</accession>
<reference evidence="1" key="1">
    <citation type="submission" date="2014-11" db="EMBL/GenBank/DDBJ databases">
        <authorList>
            <person name="Amaro Gonzalez C."/>
        </authorList>
    </citation>
    <scope>NUCLEOTIDE SEQUENCE</scope>
</reference>
<protein>
    <submittedName>
        <fullName evidence="1">Uncharacterized protein</fullName>
    </submittedName>
</protein>
<sequence length="35" mass="3890">MTQPSSSSRLVTVPSINVTLQQKIHVQQITSYCTN</sequence>
<evidence type="ECO:0000313" key="1">
    <source>
        <dbReference type="EMBL" id="JAH21645.1"/>
    </source>
</evidence>
<organism evidence="1">
    <name type="scientific">Anguilla anguilla</name>
    <name type="common">European freshwater eel</name>
    <name type="synonym">Muraena anguilla</name>
    <dbReference type="NCBI Taxonomy" id="7936"/>
    <lineage>
        <taxon>Eukaryota</taxon>
        <taxon>Metazoa</taxon>
        <taxon>Chordata</taxon>
        <taxon>Craniata</taxon>
        <taxon>Vertebrata</taxon>
        <taxon>Euteleostomi</taxon>
        <taxon>Actinopterygii</taxon>
        <taxon>Neopterygii</taxon>
        <taxon>Teleostei</taxon>
        <taxon>Anguilliformes</taxon>
        <taxon>Anguillidae</taxon>
        <taxon>Anguilla</taxon>
    </lineage>
</organism>
<dbReference type="EMBL" id="GBXM01086932">
    <property type="protein sequence ID" value="JAH21645.1"/>
    <property type="molecule type" value="Transcribed_RNA"/>
</dbReference>
<proteinExistence type="predicted"/>
<reference evidence="1" key="2">
    <citation type="journal article" date="2015" name="Fish Shellfish Immunol.">
        <title>Early steps in the European eel (Anguilla anguilla)-Vibrio vulnificus interaction in the gills: Role of the RtxA13 toxin.</title>
        <authorList>
            <person name="Callol A."/>
            <person name="Pajuelo D."/>
            <person name="Ebbesson L."/>
            <person name="Teles M."/>
            <person name="MacKenzie S."/>
            <person name="Amaro C."/>
        </authorList>
    </citation>
    <scope>NUCLEOTIDE SEQUENCE</scope>
</reference>